<name>A0A1G7C2R9_9FLAO</name>
<proteinExistence type="predicted"/>
<dbReference type="SUPFAM" id="SSF103515">
    <property type="entry name" value="Autotransporter"/>
    <property type="match status" value="1"/>
</dbReference>
<dbReference type="Pfam" id="PF13557">
    <property type="entry name" value="Phenol_MetA_deg"/>
    <property type="match status" value="1"/>
</dbReference>
<dbReference type="EMBL" id="FNAS01000007">
    <property type="protein sequence ID" value="SDE32725.1"/>
    <property type="molecule type" value="Genomic_DNA"/>
</dbReference>
<dbReference type="Proteomes" id="UP000198517">
    <property type="component" value="Unassembled WGS sequence"/>
</dbReference>
<sequence length="190" mass="21365">MLRYALNRTVELRILIDAEKQENSRGLKPIAFSFKQKIIDKNKIVPAITLVGYASMGSLSSKDFRTNNVNTEWKLAFENTLSNMITLGYNIGTSENFKNFNLSVSNGYALSGKLSAFVEYFSTINKKEHNIDIGVLYLLNPNLQLDLAVGSPVFTHSNDFFGTLGVSYKFKKNKYIGGIPKSLKQSRNFN</sequence>
<protein>
    <submittedName>
        <fullName evidence="1">Putative MetA-pathway of phenol degradation</fullName>
    </submittedName>
</protein>
<dbReference type="STRING" id="1071918.SAMN05421544_10714"/>
<dbReference type="InterPro" id="IPR036709">
    <property type="entry name" value="Autotransporte_beta_dom_sf"/>
</dbReference>
<reference evidence="1 2" key="1">
    <citation type="submission" date="2016-10" db="EMBL/GenBank/DDBJ databases">
        <authorList>
            <person name="de Groot N.N."/>
        </authorList>
    </citation>
    <scope>NUCLEOTIDE SEQUENCE [LARGE SCALE GENOMIC DNA]</scope>
    <source>
        <strain evidence="1 2">DSM 24015</strain>
    </source>
</reference>
<keyword evidence="2" id="KW-1185">Reference proteome</keyword>
<evidence type="ECO:0000313" key="1">
    <source>
        <dbReference type="EMBL" id="SDE32725.1"/>
    </source>
</evidence>
<organism evidence="1 2">
    <name type="scientific">Riemerella columbipharyngis</name>
    <dbReference type="NCBI Taxonomy" id="1071918"/>
    <lineage>
        <taxon>Bacteria</taxon>
        <taxon>Pseudomonadati</taxon>
        <taxon>Bacteroidota</taxon>
        <taxon>Flavobacteriia</taxon>
        <taxon>Flavobacteriales</taxon>
        <taxon>Weeksellaceae</taxon>
        <taxon>Riemerella</taxon>
    </lineage>
</organism>
<evidence type="ECO:0000313" key="2">
    <source>
        <dbReference type="Proteomes" id="UP000198517"/>
    </source>
</evidence>
<accession>A0A1G7C2R9</accession>
<dbReference type="AlphaFoldDB" id="A0A1G7C2R9"/>
<gene>
    <name evidence="1" type="ORF">SAMN05421544_10714</name>
</gene>
<dbReference type="InterPro" id="IPR025737">
    <property type="entry name" value="FApF"/>
</dbReference>